<proteinExistence type="predicted"/>
<evidence type="ECO:0000313" key="1">
    <source>
        <dbReference type="EMBL" id="QHU17199.1"/>
    </source>
</evidence>
<evidence type="ECO:0008006" key="2">
    <source>
        <dbReference type="Google" id="ProtNLM"/>
    </source>
</evidence>
<dbReference type="AlphaFoldDB" id="A0A6C0KHU0"/>
<name>A0A6C0KHU0_9ZZZZ</name>
<organism evidence="1">
    <name type="scientific">viral metagenome</name>
    <dbReference type="NCBI Taxonomy" id="1070528"/>
    <lineage>
        <taxon>unclassified sequences</taxon>
        <taxon>metagenomes</taxon>
        <taxon>organismal metagenomes</taxon>
    </lineage>
</organism>
<sequence>MHMSRNIDKIFYINLDKRDDRRSQIESQLAQYGLQNYERFSAIYKPLNGVGCSESHLAVLKIARDRGYKNILMLEDDFIFTVSKEIMENNLSDLFEKVPDFDVCMLAYNLQHGNPHPEHTFLLHNIEAQTTAGYLVNQSMYQELIDLYEWANPILESTGQHWIYACDQIWKQYQKTKKWYCFHPRIGKQSDGFSDIGNQYVVCEW</sequence>
<dbReference type="Gene3D" id="3.90.550.10">
    <property type="entry name" value="Spore Coat Polysaccharide Biosynthesis Protein SpsA, Chain A"/>
    <property type="match status" value="1"/>
</dbReference>
<accession>A0A6C0KHU0</accession>
<reference evidence="1" key="1">
    <citation type="journal article" date="2020" name="Nature">
        <title>Giant virus diversity and host interactions through global metagenomics.</title>
        <authorList>
            <person name="Schulz F."/>
            <person name="Roux S."/>
            <person name="Paez-Espino D."/>
            <person name="Jungbluth S."/>
            <person name="Walsh D.A."/>
            <person name="Denef V.J."/>
            <person name="McMahon K.D."/>
            <person name="Konstantinidis K.T."/>
            <person name="Eloe-Fadrosh E.A."/>
            <person name="Kyrpides N.C."/>
            <person name="Woyke T."/>
        </authorList>
    </citation>
    <scope>NUCLEOTIDE SEQUENCE</scope>
    <source>
        <strain evidence="1">GVMAG-S-3300012000-57</strain>
    </source>
</reference>
<protein>
    <recommendedName>
        <fullName evidence="2">Glycosyltransferase</fullName>
    </recommendedName>
</protein>
<dbReference type="EMBL" id="MN740899">
    <property type="protein sequence ID" value="QHU17199.1"/>
    <property type="molecule type" value="Genomic_DNA"/>
</dbReference>
<dbReference type="InterPro" id="IPR029044">
    <property type="entry name" value="Nucleotide-diphossugar_trans"/>
</dbReference>